<dbReference type="GO" id="GO:0005765">
    <property type="term" value="C:lysosomal membrane"/>
    <property type="evidence" value="ECO:0007669"/>
    <property type="project" value="UniProtKB-SubCell"/>
</dbReference>
<dbReference type="GO" id="GO:0015031">
    <property type="term" value="P:protein transport"/>
    <property type="evidence" value="ECO:0007669"/>
    <property type="project" value="UniProtKB-KW"/>
</dbReference>
<dbReference type="FunFam" id="1.20.1280.290:FF:000015">
    <property type="entry name" value="cystinosin isoform X2"/>
    <property type="match status" value="1"/>
</dbReference>
<evidence type="ECO:0000256" key="15">
    <source>
        <dbReference type="ARBA" id="ARBA00060313"/>
    </source>
</evidence>
<dbReference type="SMART" id="SM00679">
    <property type="entry name" value="CTNS"/>
    <property type="match status" value="2"/>
</dbReference>
<dbReference type="OrthoDB" id="75720at2759"/>
<dbReference type="InterPro" id="IPR005282">
    <property type="entry name" value="LC_transporter"/>
</dbReference>
<dbReference type="Pfam" id="PF04193">
    <property type="entry name" value="PQ-loop"/>
    <property type="match status" value="2"/>
</dbReference>
<evidence type="ECO:0000256" key="5">
    <source>
        <dbReference type="ARBA" id="ARBA00022729"/>
    </source>
</evidence>
<feature type="transmembrane region" description="Helical" evidence="19">
    <location>
        <begin position="206"/>
        <end position="226"/>
    </location>
</feature>
<dbReference type="PANTHER" id="PTHR13131:SF5">
    <property type="entry name" value="CYSTINOSIN"/>
    <property type="match status" value="1"/>
</dbReference>
<keyword evidence="7" id="KW-0769">Symport</keyword>
<evidence type="ECO:0000256" key="11">
    <source>
        <dbReference type="ARBA" id="ARBA00023136"/>
    </source>
</evidence>
<evidence type="ECO:0000313" key="22">
    <source>
        <dbReference type="RefSeq" id="XP_004416026.1"/>
    </source>
</evidence>
<keyword evidence="3" id="KW-0813">Transport</keyword>
<evidence type="ECO:0000256" key="8">
    <source>
        <dbReference type="ARBA" id="ARBA00022927"/>
    </source>
</evidence>
<dbReference type="InterPro" id="IPR006603">
    <property type="entry name" value="PQ-loop_rpt"/>
</dbReference>
<proteinExistence type="inferred from homology"/>
<comment type="catalytic activity">
    <reaction evidence="14">
        <text>L-cystine(out) + H(+)(out) = L-cystine(in) + H(+)(in)</text>
        <dbReference type="Rhea" id="RHEA:66172"/>
        <dbReference type="ChEBI" id="CHEBI:15378"/>
        <dbReference type="ChEBI" id="CHEBI:35491"/>
    </reaction>
    <physiologicalReaction direction="left-to-right" evidence="14">
        <dbReference type="Rhea" id="RHEA:66173"/>
    </physiologicalReaction>
</comment>
<evidence type="ECO:0000256" key="20">
    <source>
        <dbReference type="SAM" id="SignalP"/>
    </source>
</evidence>
<evidence type="ECO:0000256" key="12">
    <source>
        <dbReference type="ARBA" id="ARBA00023180"/>
    </source>
</evidence>
<evidence type="ECO:0000256" key="18">
    <source>
        <dbReference type="ARBA" id="ARBA00069503"/>
    </source>
</evidence>
<evidence type="ECO:0000256" key="7">
    <source>
        <dbReference type="ARBA" id="ARBA00022847"/>
    </source>
</evidence>
<evidence type="ECO:0000256" key="13">
    <source>
        <dbReference type="ARBA" id="ARBA00023228"/>
    </source>
</evidence>
<feature type="transmembrane region" description="Helical" evidence="19">
    <location>
        <begin position="162"/>
        <end position="186"/>
    </location>
</feature>
<dbReference type="GO" id="GO:0042438">
    <property type="term" value="P:melanin biosynthetic process"/>
    <property type="evidence" value="ECO:0007669"/>
    <property type="project" value="UniProtKB-KW"/>
</dbReference>
<feature type="transmembrane region" description="Helical" evidence="19">
    <location>
        <begin position="302"/>
        <end position="318"/>
    </location>
</feature>
<dbReference type="GO" id="GO:0033162">
    <property type="term" value="C:melanosome membrane"/>
    <property type="evidence" value="ECO:0007669"/>
    <property type="project" value="UniProtKB-SubCell"/>
</dbReference>
<keyword evidence="12" id="KW-0325">Glycoprotein</keyword>
<evidence type="ECO:0000256" key="10">
    <source>
        <dbReference type="ARBA" id="ARBA00023101"/>
    </source>
</evidence>
<sequence>MIRSWLIIFILLPLKLIEKCESTVDLTVPPTVKLENGSSANISITLQHPLNATLVITFQITFRSKNVTILELPNEVVVPPGVTDSSFQVTSQNVGQVTVYLHGNHSNQTGPRIHFLVIHSNVVSIINQVIGWIYFVAWSISFYPQVITNWRRKSVIGLSFDFVALNLTGFVAYSVFNIGLLWVPYIKEQFFFKYPNGVNPVDSNDVFFSLHAVALTLVVMVQCFLYERGNQHVSWPAISFLVLSWLLVLITVILAAVGVITWLRFLFCFSYIKLAVTLVKYFPQAYMNFYYKSTEGWSIGNVLLDFTGGSFSLLQMFLQSYNNEQWTLIFGDPTKFGLGLFSIFFDIVFFIQHFCLYRKRPGYDQLN</sequence>
<dbReference type="GO" id="GO:0050890">
    <property type="term" value="P:cognition"/>
    <property type="evidence" value="ECO:0007669"/>
    <property type="project" value="UniProtKB-ARBA"/>
</dbReference>
<accession>A0A2U3X1R8</accession>
<dbReference type="GO" id="GO:0015184">
    <property type="term" value="F:L-cystine transmembrane transporter activity"/>
    <property type="evidence" value="ECO:0007669"/>
    <property type="project" value="TreeGrafter"/>
</dbReference>
<evidence type="ECO:0000256" key="14">
    <source>
        <dbReference type="ARBA" id="ARBA00048473"/>
    </source>
</evidence>
<evidence type="ECO:0000256" key="19">
    <source>
        <dbReference type="SAM" id="Phobius"/>
    </source>
</evidence>
<dbReference type="GO" id="GO:0048731">
    <property type="term" value="P:system development"/>
    <property type="evidence" value="ECO:0007669"/>
    <property type="project" value="UniProtKB-ARBA"/>
</dbReference>
<dbReference type="AlphaFoldDB" id="A0A2U3X1R8"/>
<feature type="transmembrane region" description="Helical" evidence="19">
    <location>
        <begin position="129"/>
        <end position="150"/>
    </location>
</feature>
<dbReference type="KEGG" id="oro:101386268"/>
<name>A0A2U3X1R8_ODORO</name>
<keyword evidence="9 19" id="KW-1133">Transmembrane helix</keyword>
<dbReference type="GO" id="GO:0048513">
    <property type="term" value="P:animal organ development"/>
    <property type="evidence" value="ECO:0007669"/>
    <property type="project" value="UniProtKB-ARBA"/>
</dbReference>
<keyword evidence="13" id="KW-0458">Lysosome</keyword>
<keyword evidence="8" id="KW-0653">Protein transport</keyword>
<keyword evidence="4 19" id="KW-0812">Transmembrane</keyword>
<feature type="signal peptide" evidence="20">
    <location>
        <begin position="1"/>
        <end position="22"/>
    </location>
</feature>
<evidence type="ECO:0000256" key="3">
    <source>
        <dbReference type="ARBA" id="ARBA00022448"/>
    </source>
</evidence>
<comment type="similarity">
    <text evidence="2">Belongs to the cystinosin family.</text>
</comment>
<keyword evidence="21" id="KW-1185">Reference proteome</keyword>
<dbReference type="GO" id="GO:1903432">
    <property type="term" value="P:regulation of TORC1 signaling"/>
    <property type="evidence" value="ECO:0007669"/>
    <property type="project" value="UniProtKB-ARBA"/>
</dbReference>
<gene>
    <name evidence="22" type="primary">CTNS</name>
</gene>
<feature type="transmembrane region" description="Helical" evidence="19">
    <location>
        <begin position="262"/>
        <end position="282"/>
    </location>
</feature>
<organism evidence="21 22">
    <name type="scientific">Odobenus rosmarus divergens</name>
    <name type="common">Pacific walrus</name>
    <dbReference type="NCBI Taxonomy" id="9708"/>
    <lineage>
        <taxon>Eukaryota</taxon>
        <taxon>Metazoa</taxon>
        <taxon>Chordata</taxon>
        <taxon>Craniata</taxon>
        <taxon>Vertebrata</taxon>
        <taxon>Euteleostomi</taxon>
        <taxon>Mammalia</taxon>
        <taxon>Eutheria</taxon>
        <taxon>Laurasiatheria</taxon>
        <taxon>Carnivora</taxon>
        <taxon>Caniformia</taxon>
        <taxon>Pinnipedia</taxon>
        <taxon>Odobenidae</taxon>
        <taxon>Odobenus</taxon>
    </lineage>
</organism>
<evidence type="ECO:0000313" key="21">
    <source>
        <dbReference type="Proteomes" id="UP000245340"/>
    </source>
</evidence>
<feature type="transmembrane region" description="Helical" evidence="19">
    <location>
        <begin position="233"/>
        <end position="256"/>
    </location>
</feature>
<protein>
    <recommendedName>
        <fullName evidence="18">Cystinosin</fullName>
    </recommendedName>
</protein>
<evidence type="ECO:0000256" key="9">
    <source>
        <dbReference type="ARBA" id="ARBA00022989"/>
    </source>
</evidence>
<evidence type="ECO:0000256" key="1">
    <source>
        <dbReference type="ARBA" id="ARBA00004155"/>
    </source>
</evidence>
<dbReference type="FunFam" id="1.20.1280.290:FF:000016">
    <property type="entry name" value="Cystinosin homolog"/>
    <property type="match status" value="1"/>
</dbReference>
<evidence type="ECO:0000256" key="2">
    <source>
        <dbReference type="ARBA" id="ARBA00006855"/>
    </source>
</evidence>
<feature type="chain" id="PRO_5015751185" description="Cystinosin" evidence="20">
    <location>
        <begin position="23"/>
        <end position="367"/>
    </location>
</feature>
<keyword evidence="11 19" id="KW-0472">Membrane</keyword>
<keyword evidence="6" id="KW-0677">Repeat</keyword>
<dbReference type="RefSeq" id="XP_004416026.1">
    <property type="nucleotide sequence ID" value="XM_004415969.2"/>
</dbReference>
<dbReference type="NCBIfam" id="TIGR00951">
    <property type="entry name" value="2A43"/>
    <property type="match status" value="1"/>
</dbReference>
<evidence type="ECO:0000256" key="6">
    <source>
        <dbReference type="ARBA" id="ARBA00022737"/>
    </source>
</evidence>
<keyword evidence="5 20" id="KW-0732">Signal</keyword>
<dbReference type="GO" id="GO:0015293">
    <property type="term" value="F:symporter activity"/>
    <property type="evidence" value="ECO:0007669"/>
    <property type="project" value="UniProtKB-KW"/>
</dbReference>
<evidence type="ECO:0000256" key="17">
    <source>
        <dbReference type="ARBA" id="ARBA00066203"/>
    </source>
</evidence>
<keyword evidence="10" id="KW-0470">Melanin biosynthesis</keyword>
<comment type="function">
    <text evidence="15">Cystine/H(+) symporter that mediates export of cystine, the oxidized dimer of cysteine, from lysosomes. Plays an important role in melanin synthesis by catalyzing cystine export from melanosomes, possibly by inhibiting pheomelanin synthesis. In addition to cystine export, also acts as a positive regulator of mTORC1 signaling in kidney proximal tubular cells, via interactions with components of the v-ATPase and Ragulator complexes. Also involved in small GTPase-regulated vesicle trafficking and lysosomal localization of LAMP2A, independently of cystine transporter activity.</text>
</comment>
<comment type="subunit">
    <text evidence="17">Interacts with components of the V-ATPase complex. Interacts with components of the Ragulator complex. Interacts with RRAGA/RagA and RRAGC/RagC. Interacts with AP-3 complex subunit mu (AP3M1 or AP3M2).</text>
</comment>
<dbReference type="Proteomes" id="UP000245340">
    <property type="component" value="Unplaced"/>
</dbReference>
<comment type="subcellular location">
    <subcellularLocation>
        <location evidence="1">Lysosome membrane</location>
        <topology evidence="1">Multi-pass membrane protein</topology>
    </subcellularLocation>
    <subcellularLocation>
        <location evidence="16">Melanosome membrane</location>
        <topology evidence="16">Multi-pass membrane protein</topology>
    </subcellularLocation>
</comment>
<reference evidence="22" key="1">
    <citation type="submission" date="2025-08" db="UniProtKB">
        <authorList>
            <consortium name="RefSeq"/>
        </authorList>
    </citation>
    <scope>IDENTIFICATION</scope>
</reference>
<evidence type="ECO:0000256" key="16">
    <source>
        <dbReference type="ARBA" id="ARBA00060435"/>
    </source>
</evidence>
<feature type="transmembrane region" description="Helical" evidence="19">
    <location>
        <begin position="338"/>
        <end position="357"/>
    </location>
</feature>
<dbReference type="CTD" id="1497"/>
<evidence type="ECO:0000256" key="4">
    <source>
        <dbReference type="ARBA" id="ARBA00022692"/>
    </source>
</evidence>
<dbReference type="Gene3D" id="1.20.1280.290">
    <property type="match status" value="1"/>
</dbReference>
<dbReference type="PANTHER" id="PTHR13131">
    <property type="entry name" value="CYSTINOSIN"/>
    <property type="match status" value="1"/>
</dbReference>
<dbReference type="GeneID" id="101386268"/>